<evidence type="ECO:0000313" key="2">
    <source>
        <dbReference type="WBParaSite" id="MhA1_Contig118.frz3.gene24"/>
    </source>
</evidence>
<name>A0A1I8AZR9_MELHA</name>
<evidence type="ECO:0000313" key="1">
    <source>
        <dbReference type="Proteomes" id="UP000095281"/>
    </source>
</evidence>
<dbReference type="Proteomes" id="UP000095281">
    <property type="component" value="Unplaced"/>
</dbReference>
<dbReference type="PANTHER" id="PTHR34150:SF12">
    <property type="entry name" value="CC DOMAIN-CONTAINING PROTEIN"/>
    <property type="match status" value="1"/>
</dbReference>
<dbReference type="OMA" id="LPLACFW"/>
<keyword evidence="1" id="KW-1185">Reference proteome</keyword>
<dbReference type="AlphaFoldDB" id="A0A1I8AZR9"/>
<reference evidence="2" key="1">
    <citation type="submission" date="2016-11" db="UniProtKB">
        <authorList>
            <consortium name="WormBaseParasite"/>
        </authorList>
    </citation>
    <scope>IDENTIFICATION</scope>
</reference>
<dbReference type="WBParaSite" id="MhA1_Contig118.frz3.gene24">
    <property type="protein sequence ID" value="MhA1_Contig118.frz3.gene24"/>
    <property type="gene ID" value="MhA1_Contig118.frz3.gene24"/>
</dbReference>
<organism evidence="1 2">
    <name type="scientific">Meloidogyne hapla</name>
    <name type="common">Root-knot nematode worm</name>
    <dbReference type="NCBI Taxonomy" id="6305"/>
    <lineage>
        <taxon>Eukaryota</taxon>
        <taxon>Metazoa</taxon>
        <taxon>Ecdysozoa</taxon>
        <taxon>Nematoda</taxon>
        <taxon>Chromadorea</taxon>
        <taxon>Rhabditida</taxon>
        <taxon>Tylenchina</taxon>
        <taxon>Tylenchomorpha</taxon>
        <taxon>Tylenchoidea</taxon>
        <taxon>Meloidogynidae</taxon>
        <taxon>Meloidogyninae</taxon>
        <taxon>Meloidogyne</taxon>
    </lineage>
</organism>
<accession>A0A1I8AZR9</accession>
<protein>
    <submittedName>
        <fullName evidence="2">CC domain-containing protein</fullName>
    </submittedName>
</protein>
<proteinExistence type="predicted"/>
<sequence>MQTVTTSSTTTMLRLLPLLLLSKRNLLLLLIGICTAIIANNLVKTQDDPDHPDTPEIVSNSLVSAMGRSKRQWGCPNGCFSPCVSSQQCQRYQLATVCVLGCCCPAQPAQTSLSTACDGDPAVAACLNGLCGQGYFCNSRNFCCRCPSGTSPGPCVNNLCPPGYACNTNNFCCSLGSGSVLGPCGPNGECPTGFACGAGNLCYPVTGTDGGIATTGNNGRR</sequence>
<dbReference type="PANTHER" id="PTHR34150">
    <property type="entry name" value="PROTEIN CBG08832-RELATED"/>
    <property type="match status" value="1"/>
</dbReference>